<dbReference type="EMBL" id="CP077062">
    <property type="protein sequence ID" value="QWZ08360.1"/>
    <property type="molecule type" value="Genomic_DNA"/>
</dbReference>
<keyword evidence="2" id="KW-0378">Hydrolase</keyword>
<evidence type="ECO:0000313" key="5">
    <source>
        <dbReference type="Proteomes" id="UP000683575"/>
    </source>
</evidence>
<accession>A0A975Y0E5</accession>
<proteinExistence type="predicted"/>
<sequence>MRYGRPLDVKVDGKSNRYWVTATDVSAALDQIGLRFGDADMSASRGTEISRSGMDLAVVTPKTLTVKLGGEKARKKTVTALTVGDALKELGEKADSNDQVKPGLDAVLDDGDKLTLTKVRVAQRRTTQPVGFDSVKRQDSSMYTDQSRTVRAGRSGARAVVYKVTFKNGEAVSRKVLRSSLVRRPVAAIVEVGTKDRPAPAPSTPSYSGDGSAWDRIAACESGGNWAANTGNGYYGGLQFNLGTWAAYGGSGRPDQNSRSQQIAIAEKVRAAEGGYGAWPVCGARG</sequence>
<evidence type="ECO:0000256" key="1">
    <source>
        <dbReference type="ARBA" id="ARBA00022729"/>
    </source>
</evidence>
<dbReference type="PROSITE" id="PS51109">
    <property type="entry name" value="G5"/>
    <property type="match status" value="1"/>
</dbReference>
<evidence type="ECO:0000313" key="4">
    <source>
        <dbReference type="EMBL" id="QWZ08360.1"/>
    </source>
</evidence>
<gene>
    <name evidence="4" type="ORF">KRR39_00245</name>
</gene>
<name>A0A975Y0E5_9ACTN</name>
<evidence type="ECO:0000256" key="2">
    <source>
        <dbReference type="ARBA" id="ARBA00022801"/>
    </source>
</evidence>
<dbReference type="Pfam" id="PF03990">
    <property type="entry name" value="DUF348"/>
    <property type="match status" value="2"/>
</dbReference>
<protein>
    <submittedName>
        <fullName evidence="4">Transglycosylase family protein</fullName>
    </submittedName>
</protein>
<organism evidence="4 5">
    <name type="scientific">Nocardioides panacis</name>
    <dbReference type="NCBI Taxonomy" id="2849501"/>
    <lineage>
        <taxon>Bacteria</taxon>
        <taxon>Bacillati</taxon>
        <taxon>Actinomycetota</taxon>
        <taxon>Actinomycetes</taxon>
        <taxon>Propionibacteriales</taxon>
        <taxon>Nocardioidaceae</taxon>
        <taxon>Nocardioides</taxon>
    </lineage>
</organism>
<dbReference type="KEGG" id="nps:KRR39_00245"/>
<dbReference type="InterPro" id="IPR007137">
    <property type="entry name" value="DUF348"/>
</dbReference>
<feature type="domain" description="G5" evidence="3">
    <location>
        <begin position="116"/>
        <end position="196"/>
    </location>
</feature>
<reference evidence="4" key="1">
    <citation type="submission" date="2021-06" db="EMBL/GenBank/DDBJ databases">
        <title>Complete genome sequence of Nocardioides sp. G188.</title>
        <authorList>
            <person name="Im W.-T."/>
        </authorList>
    </citation>
    <scope>NUCLEOTIDE SEQUENCE</scope>
    <source>
        <strain evidence="4">G188</strain>
    </source>
</reference>
<keyword evidence="5" id="KW-1185">Reference proteome</keyword>
<dbReference type="SMART" id="SM01208">
    <property type="entry name" value="G5"/>
    <property type="match status" value="1"/>
</dbReference>
<dbReference type="Pfam" id="PF07501">
    <property type="entry name" value="G5"/>
    <property type="match status" value="1"/>
</dbReference>
<keyword evidence="1" id="KW-0732">Signal</keyword>
<dbReference type="Proteomes" id="UP000683575">
    <property type="component" value="Chromosome"/>
</dbReference>
<dbReference type="Pfam" id="PF06737">
    <property type="entry name" value="Transglycosylas"/>
    <property type="match status" value="1"/>
</dbReference>
<dbReference type="GO" id="GO:0016787">
    <property type="term" value="F:hydrolase activity"/>
    <property type="evidence" value="ECO:0007669"/>
    <property type="project" value="UniProtKB-KW"/>
</dbReference>
<dbReference type="InterPro" id="IPR010618">
    <property type="entry name" value="RPF"/>
</dbReference>
<dbReference type="CDD" id="cd13925">
    <property type="entry name" value="RPF"/>
    <property type="match status" value="1"/>
</dbReference>
<dbReference type="RefSeq" id="WP_216939850.1">
    <property type="nucleotide sequence ID" value="NZ_CP077062.1"/>
</dbReference>
<dbReference type="InterPro" id="IPR011098">
    <property type="entry name" value="G5_dom"/>
</dbReference>
<evidence type="ECO:0000259" key="3">
    <source>
        <dbReference type="PROSITE" id="PS51109"/>
    </source>
</evidence>
<dbReference type="AlphaFoldDB" id="A0A975Y0E5"/>